<keyword evidence="2" id="KW-1185">Reference proteome</keyword>
<dbReference type="Proteomes" id="UP000005239">
    <property type="component" value="Unassembled WGS sequence"/>
</dbReference>
<reference evidence="1" key="2">
    <citation type="submission" date="2022-06" db="UniProtKB">
        <authorList>
            <consortium name="EnsemblMetazoa"/>
        </authorList>
    </citation>
    <scope>IDENTIFICATION</scope>
    <source>
        <strain evidence="1">PS312</strain>
    </source>
</reference>
<accession>A0A8R1Y4Z4</accession>
<protein>
    <submittedName>
        <fullName evidence="1">Uncharacterized protein</fullName>
    </submittedName>
</protein>
<sequence length="149" mass="17188">MNLVPLILIFSLVFQLANACLLSLLFWPLTWWWPGYDYRYYRTPDGLYRTGPNWRAPIPNRANRFSPNLHTTTTEEPIVDAGELFTDEEIGEISQRGANWRSPNAYRPFRYNSEIPITPISPITSVDTPVVSQDGQTKDDVTLPLLLFR</sequence>
<dbReference type="AlphaFoldDB" id="A0A2A6CDY6"/>
<accession>A0A2A6CDY6</accession>
<evidence type="ECO:0000313" key="2">
    <source>
        <dbReference type="Proteomes" id="UP000005239"/>
    </source>
</evidence>
<evidence type="ECO:0000313" key="1">
    <source>
        <dbReference type="EnsemblMetazoa" id="PPA02798.1"/>
    </source>
</evidence>
<organism evidence="1 2">
    <name type="scientific">Pristionchus pacificus</name>
    <name type="common">Parasitic nematode worm</name>
    <dbReference type="NCBI Taxonomy" id="54126"/>
    <lineage>
        <taxon>Eukaryota</taxon>
        <taxon>Metazoa</taxon>
        <taxon>Ecdysozoa</taxon>
        <taxon>Nematoda</taxon>
        <taxon>Chromadorea</taxon>
        <taxon>Rhabditida</taxon>
        <taxon>Rhabditina</taxon>
        <taxon>Diplogasteromorpha</taxon>
        <taxon>Diplogasteroidea</taxon>
        <taxon>Neodiplogasteridae</taxon>
        <taxon>Pristionchus</taxon>
    </lineage>
</organism>
<reference evidence="2" key="1">
    <citation type="journal article" date="2008" name="Nat. Genet.">
        <title>The Pristionchus pacificus genome provides a unique perspective on nematode lifestyle and parasitism.</title>
        <authorList>
            <person name="Dieterich C."/>
            <person name="Clifton S.W."/>
            <person name="Schuster L.N."/>
            <person name="Chinwalla A."/>
            <person name="Delehaunty K."/>
            <person name="Dinkelacker I."/>
            <person name="Fulton L."/>
            <person name="Fulton R."/>
            <person name="Godfrey J."/>
            <person name="Minx P."/>
            <person name="Mitreva M."/>
            <person name="Roeseler W."/>
            <person name="Tian H."/>
            <person name="Witte H."/>
            <person name="Yang S.P."/>
            <person name="Wilson R.K."/>
            <person name="Sommer R.J."/>
        </authorList>
    </citation>
    <scope>NUCLEOTIDE SEQUENCE [LARGE SCALE GENOMIC DNA]</scope>
    <source>
        <strain evidence="2">PS312</strain>
    </source>
</reference>
<proteinExistence type="predicted"/>
<name>A0A2A6CDY6_PRIPA</name>
<gene>
    <name evidence="1" type="primary">WBGene00092352</name>
</gene>
<dbReference type="EnsemblMetazoa" id="PPA02798.1">
    <property type="protein sequence ID" value="PPA02798.1"/>
    <property type="gene ID" value="WBGene00092352"/>
</dbReference>